<dbReference type="Pfam" id="PF00072">
    <property type="entry name" value="Response_reg"/>
    <property type="match status" value="1"/>
</dbReference>
<proteinExistence type="predicted"/>
<dbReference type="PRINTS" id="PR00344">
    <property type="entry name" value="BCTRLSENSOR"/>
</dbReference>
<evidence type="ECO:0000256" key="5">
    <source>
        <dbReference type="SAM" id="Coils"/>
    </source>
</evidence>
<dbReference type="Pfam" id="PF02518">
    <property type="entry name" value="HATPase_c"/>
    <property type="match status" value="1"/>
</dbReference>
<feature type="modified residue" description="4-aspartylphosphate" evidence="4">
    <location>
        <position position="1236"/>
    </location>
</feature>
<dbReference type="RefSeq" id="WP_221028807.1">
    <property type="nucleotide sequence ID" value="NZ_CP139781.1"/>
</dbReference>
<dbReference type="PANTHER" id="PTHR45339:SF5">
    <property type="entry name" value="HISTIDINE KINASE"/>
    <property type="match status" value="1"/>
</dbReference>
<dbReference type="InterPro" id="IPR015943">
    <property type="entry name" value="WD40/YVTN_repeat-like_dom_sf"/>
</dbReference>
<dbReference type="SMART" id="SM00388">
    <property type="entry name" value="HisKA"/>
    <property type="match status" value="1"/>
</dbReference>
<dbReference type="InterPro" id="IPR036097">
    <property type="entry name" value="HisK_dim/P_sf"/>
</dbReference>
<gene>
    <name evidence="8" type="ORF">K1X11_002005</name>
</gene>
<keyword evidence="3 4" id="KW-0597">Phosphoprotein</keyword>
<dbReference type="SUPFAM" id="SSF52172">
    <property type="entry name" value="CheY-like"/>
    <property type="match status" value="1"/>
</dbReference>
<dbReference type="PANTHER" id="PTHR45339">
    <property type="entry name" value="HYBRID SIGNAL TRANSDUCTION HISTIDINE KINASE J"/>
    <property type="match status" value="1"/>
</dbReference>
<dbReference type="Gene3D" id="2.130.10.10">
    <property type="entry name" value="YVTN repeat-like/Quinoprotein amine dehydrogenase"/>
    <property type="match status" value="2"/>
</dbReference>
<dbReference type="Pfam" id="PF07494">
    <property type="entry name" value="Reg_prop"/>
    <property type="match status" value="1"/>
</dbReference>
<name>A0ABZ1CAA8_9BACT</name>
<dbReference type="CDD" id="cd16922">
    <property type="entry name" value="HATPase_EvgS-ArcB-TorS-like"/>
    <property type="match status" value="1"/>
</dbReference>
<organism evidence="8 9">
    <name type="scientific">Actomonas aquatica</name>
    <dbReference type="NCBI Taxonomy" id="2866162"/>
    <lineage>
        <taxon>Bacteria</taxon>
        <taxon>Pseudomonadati</taxon>
        <taxon>Verrucomicrobiota</taxon>
        <taxon>Opitutia</taxon>
        <taxon>Opitutales</taxon>
        <taxon>Opitutaceae</taxon>
        <taxon>Actomonas</taxon>
    </lineage>
</organism>
<dbReference type="GO" id="GO:0005524">
    <property type="term" value="F:ATP binding"/>
    <property type="evidence" value="ECO:0007669"/>
    <property type="project" value="UniProtKB-KW"/>
</dbReference>
<dbReference type="InterPro" id="IPR013783">
    <property type="entry name" value="Ig-like_fold"/>
</dbReference>
<keyword evidence="9" id="KW-1185">Reference proteome</keyword>
<sequence>MPDTEFLGRTWETEEGFPDIAGVSFAQTPDGYLWVGTFSQLLRFDGNHFTRITSPDAPGLDAGLVLALHVDTRGALWVGTQAGVGRLFAGKWTWWGEDRGVAPGIVRDITSDSGGRVYVARENFLLTNDGSVADDFRNVELPRSSEGRSAPLRVAMDEHDRVWLMDHSWLAFGREGEWEVILEEKVRDPGDSNLLGLTRARAGGMWIARDDVVRRWHGGEWREVVQRPAANLPGAVRMMEDTSGGLWMGSYVAGVARVDLATREYWVAGPDVDLRNPSILALLEDREGNIWIGTNGGGVTRLRPRLVSLHGVGEGLTQPVVNSFQPDGDGFLLATHGGGLVRWTGEGFVPAQWQGQKLDPGWPQSLEQDGQGGWWVGTFNDGLFHINAATGMINPQPIAGEQKHHVAALKRAADGRLWVGYDGGLAWRDPDGEWSLFDPRSEGAGSASIRHLALDAEGELWFAGVGIGLWVWPREEDTPRYLGYGLDPEEEAEDGMPHLVMGLTATRRNGVWASFADGRIEQWTTEGVSVISQEHGLPTDIWGALSCDGEGNLWLGGSELLVRIPTETLQAFLTGEAAQVRVSVIDHNDGFPPSGTRAGFQPVVQRDAKGDIWFATYKGLAVVDSSRVSNRVEMPNVHIERIDAAELQVPVNAAVNEVRLPAGTRRATVRYTGVSLGTPSRVRYAVRILGVDDDWVDVGATREVQLLDFSPGRYVVQVRAWLDHQQADARNTTEVTVIIEAAWWETWWFRILAGVAALAAIVGLAWRVIHVRRRHMLERMAQLEALEAERRETREARVATEAAEAANRAKSDFLANMSHEIRTPLIGVIGSAELLEGSQLDDEQQLHLRTLRASADSLLSLISDILDFSKIEAGKVDIEAVEFDLWQILEDVAGIGALRTAGQDVELGLVLDPSVPQRVIGDPARLRQVLLNLLSNALKFTAHGEVRLVARVVNPSDVGRAQLCFAVRDTGIGIKPEVQARIMERFTQADASTTRRFGGTGLGLAICQRLVDLMGGAMCVESEEGRGSEFNFTVDFELGAVAAPLPENVPLIVVLDTTRLGAETAACTVRRLGLRSVIAEDADHALRLLQASSETVPVLLLRNPAVAWSDAIAAQWSEKNTLWVQEQGAQPRLTGALRKPLLAPGDIAEGLMALGLDWLAVEGLHKPIQTPRTTPQKEAPETRSRFKVLLVDDELTSRRIGERLLTRLGYAFKSAQNGAEGVALVQAEAFDLVLMDCHMPVMDGYEATVRIRSLPGKARAIPVLALTANVVAESRERCLSVGMNDFISKPVRLAELDAALKRWLVVQAEAFDPSR</sequence>
<dbReference type="InterPro" id="IPR011006">
    <property type="entry name" value="CheY-like_superfamily"/>
</dbReference>
<dbReference type="CDD" id="cd00082">
    <property type="entry name" value="HisKA"/>
    <property type="match status" value="1"/>
</dbReference>
<evidence type="ECO:0000256" key="4">
    <source>
        <dbReference type="PROSITE-ProRule" id="PRU00169"/>
    </source>
</evidence>
<dbReference type="Pfam" id="PF07495">
    <property type="entry name" value="Y_Y_Y"/>
    <property type="match status" value="1"/>
</dbReference>
<dbReference type="PROSITE" id="PS50110">
    <property type="entry name" value="RESPONSE_REGULATORY"/>
    <property type="match status" value="1"/>
</dbReference>
<evidence type="ECO:0000259" key="7">
    <source>
        <dbReference type="PROSITE" id="PS50110"/>
    </source>
</evidence>
<accession>A0ABZ1CAA8</accession>
<dbReference type="InterPro" id="IPR011123">
    <property type="entry name" value="Y_Y_Y"/>
</dbReference>
<dbReference type="EC" id="2.7.13.3" evidence="2"/>
<dbReference type="SMART" id="SM00448">
    <property type="entry name" value="REC"/>
    <property type="match status" value="1"/>
</dbReference>
<evidence type="ECO:0000256" key="2">
    <source>
        <dbReference type="ARBA" id="ARBA00012438"/>
    </source>
</evidence>
<keyword evidence="5" id="KW-0175">Coiled coil</keyword>
<evidence type="ECO:0000256" key="3">
    <source>
        <dbReference type="ARBA" id="ARBA00022553"/>
    </source>
</evidence>
<dbReference type="InterPro" id="IPR011110">
    <property type="entry name" value="Reg_prop"/>
</dbReference>
<feature type="coiled-coil region" evidence="5">
    <location>
        <begin position="776"/>
        <end position="803"/>
    </location>
</feature>
<keyword evidence="8" id="KW-0067">ATP-binding</keyword>
<dbReference type="Gene3D" id="3.30.565.10">
    <property type="entry name" value="Histidine kinase-like ATPase, C-terminal domain"/>
    <property type="match status" value="1"/>
</dbReference>
<reference evidence="8 9" key="1">
    <citation type="submission" date="2021-08" db="EMBL/GenBank/DDBJ databases">
        <authorList>
            <person name="Zhang D."/>
            <person name="Zhang A."/>
            <person name="Wang L."/>
        </authorList>
    </citation>
    <scope>NUCLEOTIDE SEQUENCE [LARGE SCALE GENOMIC DNA]</scope>
    <source>
        <strain evidence="8 9">WL0086</strain>
    </source>
</reference>
<dbReference type="SUPFAM" id="SSF55874">
    <property type="entry name" value="ATPase domain of HSP90 chaperone/DNA topoisomerase II/histidine kinase"/>
    <property type="match status" value="1"/>
</dbReference>
<dbReference type="SUPFAM" id="SSF47384">
    <property type="entry name" value="Homodimeric domain of signal transducing histidine kinase"/>
    <property type="match status" value="1"/>
</dbReference>
<comment type="catalytic activity">
    <reaction evidence="1">
        <text>ATP + protein L-histidine = ADP + protein N-phospho-L-histidine.</text>
        <dbReference type="EC" id="2.7.13.3"/>
    </reaction>
</comment>
<dbReference type="InterPro" id="IPR003661">
    <property type="entry name" value="HisK_dim/P_dom"/>
</dbReference>
<dbReference type="InterPro" id="IPR004358">
    <property type="entry name" value="Sig_transdc_His_kin-like_C"/>
</dbReference>
<dbReference type="SMART" id="SM00387">
    <property type="entry name" value="HATPase_c"/>
    <property type="match status" value="1"/>
</dbReference>
<evidence type="ECO:0000313" key="9">
    <source>
        <dbReference type="Proteomes" id="UP000738431"/>
    </source>
</evidence>
<dbReference type="Gene3D" id="2.60.40.10">
    <property type="entry name" value="Immunoglobulins"/>
    <property type="match status" value="1"/>
</dbReference>
<dbReference type="Pfam" id="PF00512">
    <property type="entry name" value="HisKA"/>
    <property type="match status" value="1"/>
</dbReference>
<dbReference type="InterPro" id="IPR036890">
    <property type="entry name" value="HATPase_C_sf"/>
</dbReference>
<protein>
    <recommendedName>
        <fullName evidence="2">histidine kinase</fullName>
        <ecNumber evidence="2">2.7.13.3</ecNumber>
    </recommendedName>
</protein>
<evidence type="ECO:0000259" key="6">
    <source>
        <dbReference type="PROSITE" id="PS50109"/>
    </source>
</evidence>
<feature type="domain" description="Response regulatory" evidence="7">
    <location>
        <begin position="1187"/>
        <end position="1304"/>
    </location>
</feature>
<dbReference type="PROSITE" id="PS50109">
    <property type="entry name" value="HIS_KIN"/>
    <property type="match status" value="1"/>
</dbReference>
<dbReference type="InterPro" id="IPR001789">
    <property type="entry name" value="Sig_transdc_resp-reg_receiver"/>
</dbReference>
<dbReference type="SUPFAM" id="SSF63829">
    <property type="entry name" value="Calcium-dependent phosphotriesterase"/>
    <property type="match status" value="2"/>
</dbReference>
<dbReference type="InterPro" id="IPR003594">
    <property type="entry name" value="HATPase_dom"/>
</dbReference>
<evidence type="ECO:0000313" key="8">
    <source>
        <dbReference type="EMBL" id="WRQ88163.1"/>
    </source>
</evidence>
<dbReference type="Gene3D" id="3.40.50.2300">
    <property type="match status" value="1"/>
</dbReference>
<evidence type="ECO:0000256" key="1">
    <source>
        <dbReference type="ARBA" id="ARBA00000085"/>
    </source>
</evidence>
<dbReference type="CDD" id="cd17546">
    <property type="entry name" value="REC_hyHK_CKI1_RcsC-like"/>
    <property type="match status" value="1"/>
</dbReference>
<dbReference type="EMBL" id="CP139781">
    <property type="protein sequence ID" value="WRQ88163.1"/>
    <property type="molecule type" value="Genomic_DNA"/>
</dbReference>
<dbReference type="Proteomes" id="UP000738431">
    <property type="component" value="Chromosome"/>
</dbReference>
<keyword evidence="8" id="KW-0547">Nucleotide-binding</keyword>
<dbReference type="Gene3D" id="1.10.287.130">
    <property type="match status" value="1"/>
</dbReference>
<dbReference type="InterPro" id="IPR005467">
    <property type="entry name" value="His_kinase_dom"/>
</dbReference>
<reference evidence="8 9" key="2">
    <citation type="submission" date="2023-12" db="EMBL/GenBank/DDBJ databases">
        <title>Description of an unclassified Opitutus bacterium of Verrucomicrobiota.</title>
        <authorList>
            <person name="Zhang D.-F."/>
        </authorList>
    </citation>
    <scope>NUCLEOTIDE SEQUENCE [LARGE SCALE GENOMIC DNA]</scope>
    <source>
        <strain evidence="8 9">WL0086</strain>
    </source>
</reference>
<feature type="domain" description="Histidine kinase" evidence="6">
    <location>
        <begin position="816"/>
        <end position="1038"/>
    </location>
</feature>